<reference evidence="2" key="1">
    <citation type="submission" date="2014-11" db="EMBL/GenBank/DDBJ databases">
        <title>Hymenobacter sp. DG25B genome submission.</title>
        <authorList>
            <person name="Jung H.-Y."/>
            <person name="Kim M.K."/>
            <person name="Srinivasan S."/>
            <person name="Lim S."/>
        </authorList>
    </citation>
    <scope>NUCLEOTIDE SEQUENCE [LARGE SCALE GENOMIC DNA]</scope>
    <source>
        <strain evidence="2">DY59</strain>
    </source>
</reference>
<dbReference type="EMBL" id="CP010028">
    <property type="protein sequence ID" value="AIZ46338.1"/>
    <property type="molecule type" value="Genomic_DNA"/>
</dbReference>
<proteinExistence type="predicted"/>
<name>A0A0A7KNW4_9DEIO</name>
<dbReference type="KEGG" id="dsw:QR90_00980"/>
<evidence type="ECO:0000313" key="2">
    <source>
        <dbReference type="Proteomes" id="UP000030634"/>
    </source>
</evidence>
<dbReference type="Proteomes" id="UP000030634">
    <property type="component" value="Chromosome"/>
</dbReference>
<dbReference type="RefSeq" id="WP_039686271.1">
    <property type="nucleotide sequence ID" value="NZ_CP010028.1"/>
</dbReference>
<gene>
    <name evidence="1" type="ORF">QR90_00980</name>
</gene>
<sequence>MDETEVVGLSVRPRRRGLPTLDIGPFFMFFGISGTDHGRKARLQQRFEQEYFSNVVTLHLAAALSPGTYALRGLPDEANKRGWTVGPEGGNPTGHLSADGLEELRAWMRRTPGQRDRRVRPESMSPPV</sequence>
<organism evidence="1 2">
    <name type="scientific">Deinococcus radiopugnans</name>
    <dbReference type="NCBI Taxonomy" id="57497"/>
    <lineage>
        <taxon>Bacteria</taxon>
        <taxon>Thermotogati</taxon>
        <taxon>Deinococcota</taxon>
        <taxon>Deinococci</taxon>
        <taxon>Deinococcales</taxon>
        <taxon>Deinococcaceae</taxon>
        <taxon>Deinococcus</taxon>
    </lineage>
</organism>
<dbReference type="AlphaFoldDB" id="A0A0A7KNW4"/>
<dbReference type="HOGENOM" id="CLU_1955990_0_0_0"/>
<accession>A0A0A7KNW4</accession>
<dbReference type="STRING" id="1182571.QR90_00980"/>
<protein>
    <submittedName>
        <fullName evidence="1">Uncharacterized protein</fullName>
    </submittedName>
</protein>
<evidence type="ECO:0000313" key="1">
    <source>
        <dbReference type="EMBL" id="AIZ46338.1"/>
    </source>
</evidence>